<organism evidence="1">
    <name type="scientific">Anguilla anguilla</name>
    <name type="common">European freshwater eel</name>
    <name type="synonym">Muraena anguilla</name>
    <dbReference type="NCBI Taxonomy" id="7936"/>
    <lineage>
        <taxon>Eukaryota</taxon>
        <taxon>Metazoa</taxon>
        <taxon>Chordata</taxon>
        <taxon>Craniata</taxon>
        <taxon>Vertebrata</taxon>
        <taxon>Euteleostomi</taxon>
        <taxon>Actinopterygii</taxon>
        <taxon>Neopterygii</taxon>
        <taxon>Teleostei</taxon>
        <taxon>Anguilliformes</taxon>
        <taxon>Anguillidae</taxon>
        <taxon>Anguilla</taxon>
    </lineage>
</organism>
<accession>A0A0E9UWY5</accession>
<reference evidence="1" key="1">
    <citation type="submission" date="2014-11" db="EMBL/GenBank/DDBJ databases">
        <authorList>
            <person name="Amaro Gonzalez C."/>
        </authorList>
    </citation>
    <scope>NUCLEOTIDE SEQUENCE</scope>
</reference>
<sequence>MSPHKCHLNAFQLFYTIHSNNICTILFCHWCHLYLVTK</sequence>
<evidence type="ECO:0000313" key="1">
    <source>
        <dbReference type="EMBL" id="JAH70317.1"/>
    </source>
</evidence>
<dbReference type="AlphaFoldDB" id="A0A0E9UWY5"/>
<dbReference type="EMBL" id="GBXM01038260">
    <property type="protein sequence ID" value="JAH70317.1"/>
    <property type="molecule type" value="Transcribed_RNA"/>
</dbReference>
<proteinExistence type="predicted"/>
<protein>
    <submittedName>
        <fullName evidence="1">Uncharacterized protein</fullName>
    </submittedName>
</protein>
<name>A0A0E9UWY5_ANGAN</name>
<reference evidence="1" key="2">
    <citation type="journal article" date="2015" name="Fish Shellfish Immunol.">
        <title>Early steps in the European eel (Anguilla anguilla)-Vibrio vulnificus interaction in the gills: Role of the RtxA13 toxin.</title>
        <authorList>
            <person name="Callol A."/>
            <person name="Pajuelo D."/>
            <person name="Ebbesson L."/>
            <person name="Teles M."/>
            <person name="MacKenzie S."/>
            <person name="Amaro C."/>
        </authorList>
    </citation>
    <scope>NUCLEOTIDE SEQUENCE</scope>
</reference>